<dbReference type="InterPro" id="IPR036890">
    <property type="entry name" value="HATPase_C_sf"/>
</dbReference>
<protein>
    <recommendedName>
        <fullName evidence="2">histidine kinase</fullName>
        <ecNumber evidence="2">2.7.13.3</ecNumber>
    </recommendedName>
</protein>
<dbReference type="PROSITE" id="PS50109">
    <property type="entry name" value="HIS_KIN"/>
    <property type="match status" value="1"/>
</dbReference>
<dbReference type="Gene3D" id="1.10.287.130">
    <property type="match status" value="1"/>
</dbReference>
<comment type="caution">
    <text evidence="7">The sequence shown here is derived from an EMBL/GenBank/DDBJ whole genome shotgun (WGS) entry which is preliminary data.</text>
</comment>
<dbReference type="EMBL" id="CAXJRC010000008">
    <property type="protein sequence ID" value="CAL2105643.1"/>
    <property type="molecule type" value="Genomic_DNA"/>
</dbReference>
<dbReference type="InterPro" id="IPR005467">
    <property type="entry name" value="His_kinase_dom"/>
</dbReference>
<evidence type="ECO:0000256" key="5">
    <source>
        <dbReference type="ARBA" id="ARBA00022777"/>
    </source>
</evidence>
<dbReference type="SUPFAM" id="SSF47384">
    <property type="entry name" value="Homodimeric domain of signal transducing histidine kinase"/>
    <property type="match status" value="1"/>
</dbReference>
<dbReference type="SUPFAM" id="SSF55874">
    <property type="entry name" value="ATPase domain of HSP90 chaperone/DNA topoisomerase II/histidine kinase"/>
    <property type="match status" value="1"/>
</dbReference>
<dbReference type="InterPro" id="IPR003661">
    <property type="entry name" value="HisK_dim/P_dom"/>
</dbReference>
<dbReference type="Pfam" id="PF00512">
    <property type="entry name" value="HisKA"/>
    <property type="match status" value="1"/>
</dbReference>
<dbReference type="RefSeq" id="WP_348737447.1">
    <property type="nucleotide sequence ID" value="NZ_CAXJRC010000008.1"/>
</dbReference>
<evidence type="ECO:0000259" key="6">
    <source>
        <dbReference type="PROSITE" id="PS50109"/>
    </source>
</evidence>
<keyword evidence="4" id="KW-0808">Transferase</keyword>
<dbReference type="EC" id="2.7.13.3" evidence="2"/>
<name>A0ABM9PJA5_9FLAO</name>
<sequence>MENNNQILDVLRLYEYAISIGKSLDYHDNCNQFLKLLLKRRNLNACWLIHCKESNYSTEYSIPYGNQIKANLSKKSLDFLNNIDTYILIPYNNDLKDLTTIDITEGHLAIYRLKSHGFLFLYSKGNNMYQKDLSQLLPVINKFATTLEACKAHENQQKLLKKLEERNKELNNYAHVVSHDLKSPLRNIDALVNWIKEDHSKNLNSDAIEQLDAISDNITRMESLVSGILQYSSIGQKDFEVSFIDLNKVIKDVLKHMLIPKNIHINIHKNFPCIKGDVHRLQQLFQNLISNAIKYNNKENGLIEIGYSITNNQHVYFVKDNGKGIPPKYHKKIFNVFQKLEASKNSTGIGLSIVEKIVENYNGNIWLSSVVNEGTTFYFTLN</sequence>
<dbReference type="PANTHER" id="PTHR42878">
    <property type="entry name" value="TWO-COMPONENT HISTIDINE KINASE"/>
    <property type="match status" value="1"/>
</dbReference>
<dbReference type="SMART" id="SM00387">
    <property type="entry name" value="HATPase_c"/>
    <property type="match status" value="1"/>
</dbReference>
<organism evidence="7 8">
    <name type="scientific">Tenacibaculum vairaonense</name>
    <dbReference type="NCBI Taxonomy" id="3137860"/>
    <lineage>
        <taxon>Bacteria</taxon>
        <taxon>Pseudomonadati</taxon>
        <taxon>Bacteroidota</taxon>
        <taxon>Flavobacteriia</taxon>
        <taxon>Flavobacteriales</taxon>
        <taxon>Flavobacteriaceae</taxon>
        <taxon>Tenacibaculum</taxon>
    </lineage>
</organism>
<accession>A0ABM9PJA5</accession>
<evidence type="ECO:0000256" key="3">
    <source>
        <dbReference type="ARBA" id="ARBA00022553"/>
    </source>
</evidence>
<evidence type="ECO:0000256" key="2">
    <source>
        <dbReference type="ARBA" id="ARBA00012438"/>
    </source>
</evidence>
<keyword evidence="8" id="KW-1185">Reference proteome</keyword>
<evidence type="ECO:0000256" key="4">
    <source>
        <dbReference type="ARBA" id="ARBA00022679"/>
    </source>
</evidence>
<evidence type="ECO:0000313" key="8">
    <source>
        <dbReference type="Proteomes" id="UP001497602"/>
    </source>
</evidence>
<keyword evidence="3" id="KW-0597">Phosphoprotein</keyword>
<feature type="domain" description="Histidine kinase" evidence="6">
    <location>
        <begin position="176"/>
        <end position="382"/>
    </location>
</feature>
<proteinExistence type="predicted"/>
<evidence type="ECO:0000256" key="1">
    <source>
        <dbReference type="ARBA" id="ARBA00000085"/>
    </source>
</evidence>
<dbReference type="Pfam" id="PF02518">
    <property type="entry name" value="HATPase_c"/>
    <property type="match status" value="1"/>
</dbReference>
<dbReference type="PANTHER" id="PTHR42878:SF15">
    <property type="entry name" value="BACTERIOPHYTOCHROME"/>
    <property type="match status" value="1"/>
</dbReference>
<keyword evidence="5 7" id="KW-0418">Kinase</keyword>
<dbReference type="GO" id="GO:0016301">
    <property type="term" value="F:kinase activity"/>
    <property type="evidence" value="ECO:0007669"/>
    <property type="project" value="UniProtKB-KW"/>
</dbReference>
<dbReference type="InterPro" id="IPR036097">
    <property type="entry name" value="HisK_dim/P_sf"/>
</dbReference>
<dbReference type="CDD" id="cd00082">
    <property type="entry name" value="HisKA"/>
    <property type="match status" value="1"/>
</dbReference>
<reference evidence="7 8" key="1">
    <citation type="submission" date="2024-05" db="EMBL/GenBank/DDBJ databases">
        <authorList>
            <person name="Duchaud E."/>
        </authorList>
    </citation>
    <scope>NUCLEOTIDE SEQUENCE [LARGE SCALE GENOMIC DNA]</scope>
    <source>
        <strain evidence="7">Ena-SAMPLE-TAB-13-05-2024-13:56:06:370-140305</strain>
    </source>
</reference>
<dbReference type="SMART" id="SM00388">
    <property type="entry name" value="HisKA"/>
    <property type="match status" value="1"/>
</dbReference>
<dbReference type="InterPro" id="IPR003594">
    <property type="entry name" value="HATPase_dom"/>
</dbReference>
<gene>
    <name evidence="7" type="ORF">T190115A13A_170066</name>
</gene>
<comment type="catalytic activity">
    <reaction evidence="1">
        <text>ATP + protein L-histidine = ADP + protein N-phospho-L-histidine.</text>
        <dbReference type="EC" id="2.7.13.3"/>
    </reaction>
</comment>
<dbReference type="PRINTS" id="PR00344">
    <property type="entry name" value="BCTRLSENSOR"/>
</dbReference>
<dbReference type="InterPro" id="IPR050351">
    <property type="entry name" value="BphY/WalK/GraS-like"/>
</dbReference>
<evidence type="ECO:0000313" key="7">
    <source>
        <dbReference type="EMBL" id="CAL2105643.1"/>
    </source>
</evidence>
<dbReference type="InterPro" id="IPR004358">
    <property type="entry name" value="Sig_transdc_His_kin-like_C"/>
</dbReference>
<dbReference type="Proteomes" id="UP001497602">
    <property type="component" value="Unassembled WGS sequence"/>
</dbReference>
<dbReference type="Gene3D" id="3.30.565.10">
    <property type="entry name" value="Histidine kinase-like ATPase, C-terminal domain"/>
    <property type="match status" value="1"/>
</dbReference>